<proteinExistence type="predicted"/>
<name>C9SRL8_VERA1</name>
<organism evidence="2">
    <name type="scientific">Verticillium alfalfae (strain VaMs.102 / ATCC MYA-4576 / FGSC 10136)</name>
    <name type="common">Verticillium wilt of alfalfa</name>
    <name type="synonym">Verticillium albo-atrum</name>
    <dbReference type="NCBI Taxonomy" id="526221"/>
    <lineage>
        <taxon>Eukaryota</taxon>
        <taxon>Fungi</taxon>
        <taxon>Dikarya</taxon>
        <taxon>Ascomycota</taxon>
        <taxon>Pezizomycotina</taxon>
        <taxon>Sordariomycetes</taxon>
        <taxon>Hypocreomycetidae</taxon>
        <taxon>Glomerellales</taxon>
        <taxon>Plectosphaerellaceae</taxon>
        <taxon>Verticillium</taxon>
    </lineage>
</organism>
<dbReference type="GeneID" id="9537476"/>
<dbReference type="OrthoDB" id="2906425at2759"/>
<dbReference type="KEGG" id="val:VDBG_07543"/>
<protein>
    <submittedName>
        <fullName evidence="1">Phosphotransferase enzyme family protein</fullName>
    </submittedName>
</protein>
<gene>
    <name evidence="1" type="ORF">VDBG_07543</name>
</gene>
<dbReference type="GO" id="GO:0016740">
    <property type="term" value="F:transferase activity"/>
    <property type="evidence" value="ECO:0007669"/>
    <property type="project" value="UniProtKB-KW"/>
</dbReference>
<dbReference type="HOGENOM" id="CLU_1579701_0_0_1"/>
<dbReference type="RefSeq" id="XP_003002084.1">
    <property type="nucleotide sequence ID" value="XM_003002038.1"/>
</dbReference>
<reference evidence="2" key="1">
    <citation type="journal article" date="2011" name="PLoS Pathog.">
        <title>Comparative genomics yields insights into niche adaptation of plant vascular wilt pathogens.</title>
        <authorList>
            <person name="Klosterman S.J."/>
            <person name="Subbarao K.V."/>
            <person name="Kang S."/>
            <person name="Veronese P."/>
            <person name="Gold S.E."/>
            <person name="Thomma B.P.H.J."/>
            <person name="Chen Z."/>
            <person name="Henrissat B."/>
            <person name="Lee Y.-H."/>
            <person name="Park J."/>
            <person name="Garcia-Pedrajas M.D."/>
            <person name="Barbara D.J."/>
            <person name="Anchieta A."/>
            <person name="de Jonge R."/>
            <person name="Santhanam P."/>
            <person name="Maruthachalam K."/>
            <person name="Atallah Z."/>
            <person name="Amyotte S.G."/>
            <person name="Paz Z."/>
            <person name="Inderbitzin P."/>
            <person name="Hayes R.J."/>
            <person name="Heiman D.I."/>
            <person name="Young S."/>
            <person name="Zeng Q."/>
            <person name="Engels R."/>
            <person name="Galagan J."/>
            <person name="Cuomo C.A."/>
            <person name="Dobinson K.F."/>
            <person name="Ma L.-J."/>
        </authorList>
    </citation>
    <scope>NUCLEOTIDE SEQUENCE [LARGE SCALE GENOMIC DNA]</scope>
    <source>
        <strain evidence="2">VaMs.102 / ATCC MYA-4576 / FGSC 10136</strain>
    </source>
</reference>
<dbReference type="Proteomes" id="UP000008698">
    <property type="component" value="Unassembled WGS sequence"/>
</dbReference>
<dbReference type="EMBL" id="DS985223">
    <property type="protein sequence ID" value="EEY21433.1"/>
    <property type="molecule type" value="Genomic_DNA"/>
</dbReference>
<accession>C9SRL8</accession>
<keyword evidence="2" id="KW-1185">Reference proteome</keyword>
<dbReference type="AlphaFoldDB" id="C9SRL8"/>
<evidence type="ECO:0000313" key="2">
    <source>
        <dbReference type="Proteomes" id="UP000008698"/>
    </source>
</evidence>
<sequence>MSTAQQTLRPPSLPWYCGADDLPQPLPTSEEIEAATEEFPSIFDSNARRTVLVKEIFVVKYGPFVFENEGHALMLYVPGTQLSDLCHPLRKMRKRPSCTSSDTCAIDYECCPRRDTTAAYTEDLFSIGISCLSRKTPASLARSQTKRMSIAHSYCGRVVTGPRVASMAG</sequence>
<evidence type="ECO:0000313" key="1">
    <source>
        <dbReference type="EMBL" id="EEY21433.1"/>
    </source>
</evidence>
<keyword evidence="1" id="KW-0808">Transferase</keyword>